<comment type="caution">
    <text evidence="8">The sequence shown here is derived from an EMBL/GenBank/DDBJ whole genome shotgun (WGS) entry which is preliminary data.</text>
</comment>
<keyword evidence="4 6" id="KW-1133">Transmembrane helix</keyword>
<dbReference type="PANTHER" id="PTHR43738:SF2">
    <property type="entry name" value="ABC TRANSPORTER PERMEASE"/>
    <property type="match status" value="1"/>
</dbReference>
<dbReference type="PANTHER" id="PTHR43738">
    <property type="entry name" value="ABC TRANSPORTER, MEMBRANE PROTEIN"/>
    <property type="match status" value="1"/>
</dbReference>
<feature type="transmembrane region" description="Helical" evidence="6">
    <location>
        <begin position="270"/>
        <end position="291"/>
    </location>
</feature>
<evidence type="ECO:0000256" key="1">
    <source>
        <dbReference type="ARBA" id="ARBA00004651"/>
    </source>
</evidence>
<keyword evidence="9" id="KW-1185">Reference proteome</keyword>
<keyword evidence="5 6" id="KW-0472">Membrane</keyword>
<organism evidence="8 9">
    <name type="scientific">Dictyobacter vulcani</name>
    <dbReference type="NCBI Taxonomy" id="2607529"/>
    <lineage>
        <taxon>Bacteria</taxon>
        <taxon>Bacillati</taxon>
        <taxon>Chloroflexota</taxon>
        <taxon>Ktedonobacteria</taxon>
        <taxon>Ktedonobacterales</taxon>
        <taxon>Dictyobacteraceae</taxon>
        <taxon>Dictyobacter</taxon>
    </lineage>
</organism>
<evidence type="ECO:0000313" key="9">
    <source>
        <dbReference type="Proteomes" id="UP000326912"/>
    </source>
</evidence>
<accession>A0A5J4KJ05</accession>
<feature type="domain" description="ABC3 transporter permease C-terminal" evidence="7">
    <location>
        <begin position="229"/>
        <end position="343"/>
    </location>
</feature>
<keyword evidence="2" id="KW-1003">Cell membrane</keyword>
<evidence type="ECO:0000256" key="3">
    <source>
        <dbReference type="ARBA" id="ARBA00022692"/>
    </source>
</evidence>
<dbReference type="EMBL" id="BKZW01000002">
    <property type="protein sequence ID" value="GER89688.1"/>
    <property type="molecule type" value="Genomic_DNA"/>
</dbReference>
<dbReference type="InterPro" id="IPR003838">
    <property type="entry name" value="ABC3_permease_C"/>
</dbReference>
<evidence type="ECO:0000256" key="6">
    <source>
        <dbReference type="SAM" id="Phobius"/>
    </source>
</evidence>
<evidence type="ECO:0000256" key="5">
    <source>
        <dbReference type="ARBA" id="ARBA00023136"/>
    </source>
</evidence>
<evidence type="ECO:0000256" key="4">
    <source>
        <dbReference type="ARBA" id="ARBA00022989"/>
    </source>
</evidence>
<evidence type="ECO:0000259" key="7">
    <source>
        <dbReference type="Pfam" id="PF02687"/>
    </source>
</evidence>
<keyword evidence="3 6" id="KW-0812">Transmembrane</keyword>
<comment type="subcellular location">
    <subcellularLocation>
        <location evidence="1">Cell membrane</location>
        <topology evidence="1">Multi-pass membrane protein</topology>
    </subcellularLocation>
</comment>
<feature type="transmembrane region" description="Helical" evidence="6">
    <location>
        <begin position="311"/>
        <end position="336"/>
    </location>
</feature>
<dbReference type="AlphaFoldDB" id="A0A5J4KJ05"/>
<evidence type="ECO:0000256" key="2">
    <source>
        <dbReference type="ARBA" id="ARBA00022475"/>
    </source>
</evidence>
<gene>
    <name evidence="8" type="ORF">KDW_38500</name>
</gene>
<sequence>MCPVLVIHSRRDVTEACLSHREKDTAILEKKLQYFPGVNTKKTEQHSYGPVLLKGKPNENSVSQYSGSQAHNVSLSLESFHVKKNDLPDERIIHISSGRNLNAEDEYSTNILININLTRASPQLLAAGDTIKLESLNKHQEVEAHIVGVFMPSTTFNQGAIMAPDTLASKLLIPSNMSTLFYLDVDPATSDQVLYTITLLSPQATFVNAASIIDLTEKYFNSAVALLVSLAALMLLAALSMIMNAVALAMLERRREIGIFKALGYTGKHIAYIILLENSFVAMIGSLLATLPTTLVVNLLDTYAFHASFSLPWFIIPSLIGGTIIVVIITVIITIWKSIQKSPLEVLRYD</sequence>
<dbReference type="Proteomes" id="UP000326912">
    <property type="component" value="Unassembled WGS sequence"/>
</dbReference>
<dbReference type="InterPro" id="IPR051125">
    <property type="entry name" value="ABC-4/HrtB_transporter"/>
</dbReference>
<protein>
    <recommendedName>
        <fullName evidence="7">ABC3 transporter permease C-terminal domain-containing protein</fullName>
    </recommendedName>
</protein>
<evidence type="ECO:0000313" key="8">
    <source>
        <dbReference type="EMBL" id="GER89688.1"/>
    </source>
</evidence>
<dbReference type="Pfam" id="PF02687">
    <property type="entry name" value="FtsX"/>
    <property type="match status" value="1"/>
</dbReference>
<name>A0A5J4KJ05_9CHLR</name>
<dbReference type="GO" id="GO:0005886">
    <property type="term" value="C:plasma membrane"/>
    <property type="evidence" value="ECO:0007669"/>
    <property type="project" value="UniProtKB-SubCell"/>
</dbReference>
<feature type="transmembrane region" description="Helical" evidence="6">
    <location>
        <begin position="223"/>
        <end position="249"/>
    </location>
</feature>
<proteinExistence type="predicted"/>
<reference evidence="8 9" key="1">
    <citation type="submission" date="2019-10" db="EMBL/GenBank/DDBJ databases">
        <title>Dictyobacter vulcani sp. nov., within the class Ktedonobacteria, isolated from soil of volcanic Mt. Zao.</title>
        <authorList>
            <person name="Zheng Y."/>
            <person name="Wang C.M."/>
            <person name="Sakai Y."/>
            <person name="Abe K."/>
            <person name="Yokota A."/>
            <person name="Yabe S."/>
        </authorList>
    </citation>
    <scope>NUCLEOTIDE SEQUENCE [LARGE SCALE GENOMIC DNA]</scope>
    <source>
        <strain evidence="8 9">W12</strain>
    </source>
</reference>